<sequence length="714" mass="82109">MHCSGRRFTMPSKGHNKDDVDQSVLEIQDNVTYLEQQVYELELALREARASLNISPVDTPVKQEQHQFLPSPSSKQTLHSFSDQYISPQFSYDSIMDDSTSPINSISKGEELHTAVTPYHNSSFTDNYIYNTLSDITTSNPNMSASSQSSQDLVLFSQTSSKAADEQKKKDHTWTISMTKEGLTINTNVKTVRDLVSWGLEAIKVLNLDSSIHPFPISFSEYGGNINLSVTSKLLGVHELYAKVLRNGPKPLKFDTGFPPRPPLLAATPYLVIANLLDTYFSCHHKQMQILYQPTFLEDFHNRADAFTSPVIMAVCSYVCLRHCRHMPNYSAQELREMGEFFYSLARELLEDIFDEPDHREETMITLIFIGMFRIQTLRASEACTAFTLAYSITLDLYDERMSMPVVDEQTWIQREMFKRQCFHVTLMEHHVNHLAEKSFKEFKFLFAGENLQPLPDEEPEMVKSIQLKNTFMNWLSNEKMVNARREIYDLDTSDVPGTLSVQKYFEYEEMMIHIWKTLPADFKIVEHPDMDLTDEQVINADRAQLQTFIVVHTWYILLNALFLPKQLFSRVQEEHDPEEGTSSGQTEFANMFVQSIWARSLDRCLKSSLIVIKLAEQQIHHNICRFEPLFLLLVIDLSMRLAKAERQPDIAQIGRQHLERCVNILKASIFAPMHGVLLEEGKTIAHMDYEPPPIAQGLKEQIEKMLMPFGLSV</sequence>
<evidence type="ECO:0000256" key="4">
    <source>
        <dbReference type="ARBA" id="ARBA00023163"/>
    </source>
</evidence>
<dbReference type="CDD" id="cd12148">
    <property type="entry name" value="fungal_TF_MHR"/>
    <property type="match status" value="1"/>
</dbReference>
<dbReference type="InterPro" id="IPR050815">
    <property type="entry name" value="TF_fung"/>
</dbReference>
<dbReference type="EMBL" id="JAEPRA010000005">
    <property type="protein sequence ID" value="KAG2185686.1"/>
    <property type="molecule type" value="Genomic_DNA"/>
</dbReference>
<evidence type="ECO:0000256" key="5">
    <source>
        <dbReference type="ARBA" id="ARBA00023242"/>
    </source>
</evidence>
<accession>A0A8H7Q6M3</accession>
<dbReference type="GO" id="GO:0005634">
    <property type="term" value="C:nucleus"/>
    <property type="evidence" value="ECO:0007669"/>
    <property type="project" value="UniProtKB-SubCell"/>
</dbReference>
<dbReference type="OrthoDB" id="2369992at2759"/>
<evidence type="ECO:0000256" key="2">
    <source>
        <dbReference type="ARBA" id="ARBA00022723"/>
    </source>
</evidence>
<gene>
    <name evidence="6" type="ORF">INT44_002479</name>
</gene>
<keyword evidence="5" id="KW-0539">Nucleus</keyword>
<keyword evidence="3" id="KW-0805">Transcription regulation</keyword>
<dbReference type="PANTHER" id="PTHR47338:SF5">
    <property type="entry name" value="ZN(II)2CYS6 TRANSCRIPTION FACTOR (EUROFUNG)"/>
    <property type="match status" value="1"/>
</dbReference>
<dbReference type="AlphaFoldDB" id="A0A8H7Q6M3"/>
<keyword evidence="4" id="KW-0804">Transcription</keyword>
<keyword evidence="7" id="KW-1185">Reference proteome</keyword>
<comment type="caution">
    <text evidence="6">The sequence shown here is derived from an EMBL/GenBank/DDBJ whole genome shotgun (WGS) entry which is preliminary data.</text>
</comment>
<evidence type="ECO:0000313" key="6">
    <source>
        <dbReference type="EMBL" id="KAG2185686.1"/>
    </source>
</evidence>
<name>A0A8H7Q6M3_9FUNG</name>
<evidence type="ECO:0000313" key="7">
    <source>
        <dbReference type="Proteomes" id="UP000612746"/>
    </source>
</evidence>
<proteinExistence type="predicted"/>
<evidence type="ECO:0000256" key="1">
    <source>
        <dbReference type="ARBA" id="ARBA00004123"/>
    </source>
</evidence>
<protein>
    <recommendedName>
        <fullName evidence="8">Transcription factor domain-containing protein</fullName>
    </recommendedName>
</protein>
<dbReference type="Proteomes" id="UP000612746">
    <property type="component" value="Unassembled WGS sequence"/>
</dbReference>
<evidence type="ECO:0000256" key="3">
    <source>
        <dbReference type="ARBA" id="ARBA00023015"/>
    </source>
</evidence>
<keyword evidence="2" id="KW-0479">Metal-binding</keyword>
<comment type="subcellular location">
    <subcellularLocation>
        <location evidence="1">Nucleus</location>
    </subcellularLocation>
</comment>
<organism evidence="6 7">
    <name type="scientific">Umbelopsis vinacea</name>
    <dbReference type="NCBI Taxonomy" id="44442"/>
    <lineage>
        <taxon>Eukaryota</taxon>
        <taxon>Fungi</taxon>
        <taxon>Fungi incertae sedis</taxon>
        <taxon>Mucoromycota</taxon>
        <taxon>Mucoromycotina</taxon>
        <taxon>Umbelopsidomycetes</taxon>
        <taxon>Umbelopsidales</taxon>
        <taxon>Umbelopsidaceae</taxon>
        <taxon>Umbelopsis</taxon>
    </lineage>
</organism>
<dbReference type="PANTHER" id="PTHR47338">
    <property type="entry name" value="ZN(II)2CYS6 TRANSCRIPTION FACTOR (EUROFUNG)-RELATED"/>
    <property type="match status" value="1"/>
</dbReference>
<dbReference type="GO" id="GO:0046872">
    <property type="term" value="F:metal ion binding"/>
    <property type="evidence" value="ECO:0007669"/>
    <property type="project" value="UniProtKB-KW"/>
</dbReference>
<reference evidence="6" key="1">
    <citation type="submission" date="2020-12" db="EMBL/GenBank/DDBJ databases">
        <title>Metabolic potential, ecology and presence of endohyphal bacteria is reflected in genomic diversity of Mucoromycotina.</title>
        <authorList>
            <person name="Muszewska A."/>
            <person name="Okrasinska A."/>
            <person name="Steczkiewicz K."/>
            <person name="Drgas O."/>
            <person name="Orlowska M."/>
            <person name="Perlinska-Lenart U."/>
            <person name="Aleksandrzak-Piekarczyk T."/>
            <person name="Szatraj K."/>
            <person name="Zielenkiewicz U."/>
            <person name="Pilsyk S."/>
            <person name="Malc E."/>
            <person name="Mieczkowski P."/>
            <person name="Kruszewska J.S."/>
            <person name="Biernat P."/>
            <person name="Pawlowska J."/>
        </authorList>
    </citation>
    <scope>NUCLEOTIDE SEQUENCE</scope>
    <source>
        <strain evidence="6">WA0000051536</strain>
    </source>
</reference>
<evidence type="ECO:0008006" key="8">
    <source>
        <dbReference type="Google" id="ProtNLM"/>
    </source>
</evidence>
<dbReference type="GO" id="GO:0000981">
    <property type="term" value="F:DNA-binding transcription factor activity, RNA polymerase II-specific"/>
    <property type="evidence" value="ECO:0007669"/>
    <property type="project" value="InterPro"/>
</dbReference>